<dbReference type="Gene3D" id="3.40.50.20">
    <property type="match status" value="1"/>
</dbReference>
<proteinExistence type="predicted"/>
<feature type="domain" description="LpxI N-terminal" evidence="2">
    <location>
        <begin position="8"/>
        <end position="137"/>
    </location>
</feature>
<evidence type="ECO:0000313" key="3">
    <source>
        <dbReference type="EMBL" id="CBX29229.1"/>
    </source>
</evidence>
<dbReference type="PANTHER" id="PTHR39962">
    <property type="entry name" value="BLL4848 PROTEIN"/>
    <property type="match status" value="1"/>
</dbReference>
<dbReference type="EMBL" id="FR695872">
    <property type="protein sequence ID" value="CBX29229.1"/>
    <property type="molecule type" value="Genomic_DNA"/>
</dbReference>
<dbReference type="Pfam" id="PF17930">
    <property type="entry name" value="LpxI_N"/>
    <property type="match status" value="1"/>
</dbReference>
<organism evidence="3">
    <name type="scientific">uncultured Desulfobacterium sp</name>
    <dbReference type="NCBI Taxonomy" id="201089"/>
    <lineage>
        <taxon>Bacteria</taxon>
        <taxon>Pseudomonadati</taxon>
        <taxon>Thermodesulfobacteriota</taxon>
        <taxon>Desulfobacteria</taxon>
        <taxon>Desulfobacterales</taxon>
        <taxon>Desulfobacteriaceae</taxon>
        <taxon>Desulfobacterium</taxon>
        <taxon>environmental samples</taxon>
    </lineage>
</organism>
<dbReference type="InterPro" id="IPR043167">
    <property type="entry name" value="LpxI_C_sf"/>
</dbReference>
<reference evidence="3" key="1">
    <citation type="journal article" date="2011" name="Environ. Microbiol.">
        <title>Genomic insights into the metabolic potential of the polycyclic aromatic hydrocarbon degrading sulfate-reducing Deltaproteobacterium N47.</title>
        <authorList>
            <person name="Bergmann F."/>
            <person name="Selesi D."/>
            <person name="Weinmaier T."/>
            <person name="Tischler P."/>
            <person name="Rattei T."/>
            <person name="Meckenstock R.U."/>
        </authorList>
    </citation>
    <scope>NUCLEOTIDE SEQUENCE</scope>
</reference>
<dbReference type="Pfam" id="PF06230">
    <property type="entry name" value="LpxI_C"/>
    <property type="match status" value="1"/>
</dbReference>
<evidence type="ECO:0000259" key="2">
    <source>
        <dbReference type="Pfam" id="PF17930"/>
    </source>
</evidence>
<feature type="domain" description="LpxI C-terminal" evidence="1">
    <location>
        <begin position="140"/>
        <end position="269"/>
    </location>
</feature>
<dbReference type="InterPro" id="IPR041255">
    <property type="entry name" value="LpxI_N"/>
</dbReference>
<dbReference type="InterPro" id="IPR053174">
    <property type="entry name" value="LpxI"/>
</dbReference>
<evidence type="ECO:0008006" key="4">
    <source>
        <dbReference type="Google" id="ProtNLM"/>
    </source>
</evidence>
<sequence length="273" mass="29749">MNNLNNKKIGLIAGSGQFPIIFSKIAVSKGFLVYAAAFINEAEETLKEEVEKIEWLHLGQVKRLVNFFKKNEIKEVVMLGAIKKTKMFSDVKPDMKAISLIMHMKSTHDDGLLSAFAGMLEKEGIIVKSSTFLLPDLLAQEGCWTKRKPTRSEKADINIGLHIAKEIGRLDIGQCVVVCGGSVLAVEAIDGTDATIRRGGKLGNGEAVIVKVCKPEQDTRFDMPAVGIQTISTMYESGVKALAVEANKAVVFDREDMIRLADKVGISIVAVSI</sequence>
<accession>E1YF85</accession>
<evidence type="ECO:0000259" key="1">
    <source>
        <dbReference type="Pfam" id="PF06230"/>
    </source>
</evidence>
<gene>
    <name evidence="3" type="ORF">N47_J02100</name>
</gene>
<dbReference type="AlphaFoldDB" id="E1YF85"/>
<dbReference type="Gene3D" id="3.40.140.80">
    <property type="match status" value="1"/>
</dbReference>
<name>E1YF85_9BACT</name>
<dbReference type="PANTHER" id="PTHR39962:SF1">
    <property type="entry name" value="LPXI FAMILY PROTEIN"/>
    <property type="match status" value="1"/>
</dbReference>
<dbReference type="InterPro" id="IPR010415">
    <property type="entry name" value="LpxI_C"/>
</dbReference>
<protein>
    <recommendedName>
        <fullName evidence="4">DUF1009 domain-containing protein</fullName>
    </recommendedName>
</protein>